<keyword evidence="3" id="KW-1185">Reference proteome</keyword>
<feature type="compositionally biased region" description="Basic residues" evidence="1">
    <location>
        <begin position="31"/>
        <end position="45"/>
    </location>
</feature>
<evidence type="ECO:0000256" key="1">
    <source>
        <dbReference type="SAM" id="MobiDB-lite"/>
    </source>
</evidence>
<name>A0ABY7DZ90_MYAAR</name>
<feature type="region of interest" description="Disordered" evidence="1">
    <location>
        <begin position="1"/>
        <end position="91"/>
    </location>
</feature>
<evidence type="ECO:0000313" key="3">
    <source>
        <dbReference type="Proteomes" id="UP001164746"/>
    </source>
</evidence>
<protein>
    <submittedName>
        <fullName evidence="2">Uncharacterized protein</fullName>
    </submittedName>
</protein>
<reference evidence="2" key="1">
    <citation type="submission" date="2022-11" db="EMBL/GenBank/DDBJ databases">
        <title>Centuries of genome instability and evolution in soft-shell clam transmissible cancer (bioRxiv).</title>
        <authorList>
            <person name="Hart S.F.M."/>
            <person name="Yonemitsu M.A."/>
            <person name="Giersch R.M."/>
            <person name="Beal B.F."/>
            <person name="Arriagada G."/>
            <person name="Davis B.W."/>
            <person name="Ostrander E.A."/>
            <person name="Goff S.P."/>
            <person name="Metzger M.J."/>
        </authorList>
    </citation>
    <scope>NUCLEOTIDE SEQUENCE</scope>
    <source>
        <strain evidence="2">MELC-2E11</strain>
        <tissue evidence="2">Siphon/mantle</tissue>
    </source>
</reference>
<sequence>MDLHSSGETMGHNRRYKHEVTASTPSSQKMFGKKVAHTSKNRVGRAPKDLSNGEDSNQALKLVRRDINGDESNDSSGMPSPAKKLSTDEKS</sequence>
<gene>
    <name evidence="2" type="ORF">MAR_008544</name>
</gene>
<dbReference type="Proteomes" id="UP001164746">
    <property type="component" value="Chromosome 4"/>
</dbReference>
<dbReference type="EMBL" id="CP111015">
    <property type="protein sequence ID" value="WAR01986.1"/>
    <property type="molecule type" value="Genomic_DNA"/>
</dbReference>
<accession>A0ABY7DZ90</accession>
<evidence type="ECO:0000313" key="2">
    <source>
        <dbReference type="EMBL" id="WAR01986.1"/>
    </source>
</evidence>
<proteinExistence type="predicted"/>
<organism evidence="2 3">
    <name type="scientific">Mya arenaria</name>
    <name type="common">Soft-shell clam</name>
    <dbReference type="NCBI Taxonomy" id="6604"/>
    <lineage>
        <taxon>Eukaryota</taxon>
        <taxon>Metazoa</taxon>
        <taxon>Spiralia</taxon>
        <taxon>Lophotrochozoa</taxon>
        <taxon>Mollusca</taxon>
        <taxon>Bivalvia</taxon>
        <taxon>Autobranchia</taxon>
        <taxon>Heteroconchia</taxon>
        <taxon>Euheterodonta</taxon>
        <taxon>Imparidentia</taxon>
        <taxon>Neoheterodontei</taxon>
        <taxon>Myida</taxon>
        <taxon>Myoidea</taxon>
        <taxon>Myidae</taxon>
        <taxon>Mya</taxon>
    </lineage>
</organism>